<protein>
    <submittedName>
        <fullName evidence="2">Uncharacterized protein</fullName>
    </submittedName>
</protein>
<dbReference type="RefSeq" id="WP_256131543.1">
    <property type="nucleotide sequence ID" value="NZ_JANFXK010000005.1"/>
</dbReference>
<organism evidence="2 3">
    <name type="scientific">Anaerovorax odorimutans</name>
    <dbReference type="NCBI Taxonomy" id="109327"/>
    <lineage>
        <taxon>Bacteria</taxon>
        <taxon>Bacillati</taxon>
        <taxon>Bacillota</taxon>
        <taxon>Clostridia</taxon>
        <taxon>Peptostreptococcales</taxon>
        <taxon>Anaerovoracaceae</taxon>
        <taxon>Anaerovorax</taxon>
    </lineage>
</organism>
<proteinExistence type="predicted"/>
<feature type="coiled-coil region" evidence="1">
    <location>
        <begin position="2"/>
        <end position="36"/>
    </location>
</feature>
<comment type="caution">
    <text evidence="2">The sequence shown here is derived from an EMBL/GenBank/DDBJ whole genome shotgun (WGS) entry which is preliminary data.</text>
</comment>
<keyword evidence="3" id="KW-1185">Reference proteome</keyword>
<keyword evidence="1" id="KW-0175">Coiled coil</keyword>
<name>A0ABT1RMF7_9FIRM</name>
<sequence>MDAELKEILVSMQKDLKQLQADVAGLKEQSRQMQADISGLKGAVIQLQKQDQRNFQILETDLGAAIDGMQILREQKVDKKALKNAVMRI</sequence>
<gene>
    <name evidence="2" type="ORF">NE619_06430</name>
</gene>
<dbReference type="Proteomes" id="UP001524502">
    <property type="component" value="Unassembled WGS sequence"/>
</dbReference>
<dbReference type="EMBL" id="JANFXK010000005">
    <property type="protein sequence ID" value="MCQ4636359.1"/>
    <property type="molecule type" value="Genomic_DNA"/>
</dbReference>
<accession>A0ABT1RMF7</accession>
<reference evidence="2 3" key="1">
    <citation type="submission" date="2022-06" db="EMBL/GenBank/DDBJ databases">
        <title>Isolation of gut microbiota from human fecal samples.</title>
        <authorList>
            <person name="Pamer E.G."/>
            <person name="Barat B."/>
            <person name="Waligurski E."/>
            <person name="Medina S."/>
            <person name="Paddock L."/>
            <person name="Mostad J."/>
        </authorList>
    </citation>
    <scope>NUCLEOTIDE SEQUENCE [LARGE SCALE GENOMIC DNA]</scope>
    <source>
        <strain evidence="2 3">SL.3.17</strain>
    </source>
</reference>
<evidence type="ECO:0000313" key="3">
    <source>
        <dbReference type="Proteomes" id="UP001524502"/>
    </source>
</evidence>
<evidence type="ECO:0000256" key="1">
    <source>
        <dbReference type="SAM" id="Coils"/>
    </source>
</evidence>
<evidence type="ECO:0000313" key="2">
    <source>
        <dbReference type="EMBL" id="MCQ4636359.1"/>
    </source>
</evidence>